<proteinExistence type="inferred from homology"/>
<keyword evidence="2" id="KW-0560">Oxidoreductase</keyword>
<reference evidence="6" key="1">
    <citation type="journal article" date="2019" name="Int. J. Syst. Evol. Microbiol.">
        <title>The Global Catalogue of Microorganisms (GCM) 10K type strain sequencing project: providing services to taxonomists for standard genome sequencing and annotation.</title>
        <authorList>
            <consortium name="The Broad Institute Genomics Platform"/>
            <consortium name="The Broad Institute Genome Sequencing Center for Infectious Disease"/>
            <person name="Wu L."/>
            <person name="Ma J."/>
        </authorList>
    </citation>
    <scope>NUCLEOTIDE SEQUENCE [LARGE SCALE GENOMIC DNA]</scope>
    <source>
        <strain evidence="6">CCUG 60022</strain>
    </source>
</reference>
<dbReference type="RefSeq" id="WP_386781627.1">
    <property type="nucleotide sequence ID" value="NZ_JBHTIC010000006.1"/>
</dbReference>
<dbReference type="InterPro" id="IPR055170">
    <property type="entry name" value="GFO_IDH_MocA-like_dom"/>
</dbReference>
<protein>
    <submittedName>
        <fullName evidence="5">Gfo/Idh/MocA family protein</fullName>
    </submittedName>
</protein>
<accession>A0ABW2Z5T0</accession>
<comment type="caution">
    <text evidence="5">The sequence shown here is derived from an EMBL/GenBank/DDBJ whole genome shotgun (WGS) entry which is preliminary data.</text>
</comment>
<dbReference type="Gene3D" id="3.40.50.720">
    <property type="entry name" value="NAD(P)-binding Rossmann-like Domain"/>
    <property type="match status" value="1"/>
</dbReference>
<dbReference type="PANTHER" id="PTHR22604:SF105">
    <property type="entry name" value="TRANS-1,2-DIHYDROBENZENE-1,2-DIOL DEHYDROGENASE"/>
    <property type="match status" value="1"/>
</dbReference>
<gene>
    <name evidence="5" type="ORF">ACFQZW_05260</name>
</gene>
<dbReference type="Gene3D" id="3.30.360.10">
    <property type="entry name" value="Dihydrodipicolinate Reductase, domain 2"/>
    <property type="match status" value="1"/>
</dbReference>
<dbReference type="InterPro" id="IPR050984">
    <property type="entry name" value="Gfo/Idh/MocA_domain"/>
</dbReference>
<evidence type="ECO:0000259" key="3">
    <source>
        <dbReference type="Pfam" id="PF01408"/>
    </source>
</evidence>
<comment type="similarity">
    <text evidence="1">Belongs to the Gfo/Idh/MocA family.</text>
</comment>
<evidence type="ECO:0000256" key="2">
    <source>
        <dbReference type="ARBA" id="ARBA00023002"/>
    </source>
</evidence>
<dbReference type="Pfam" id="PF22725">
    <property type="entry name" value="GFO_IDH_MocA_C3"/>
    <property type="match status" value="1"/>
</dbReference>
<dbReference type="InterPro" id="IPR036291">
    <property type="entry name" value="NAD(P)-bd_dom_sf"/>
</dbReference>
<organism evidence="5 6">
    <name type="scientific">Lutibacter aestuarii</name>
    <dbReference type="NCBI Taxonomy" id="861111"/>
    <lineage>
        <taxon>Bacteria</taxon>
        <taxon>Pseudomonadati</taxon>
        <taxon>Bacteroidota</taxon>
        <taxon>Flavobacteriia</taxon>
        <taxon>Flavobacteriales</taxon>
        <taxon>Flavobacteriaceae</taxon>
        <taxon>Lutibacter</taxon>
    </lineage>
</organism>
<keyword evidence="6" id="KW-1185">Reference proteome</keyword>
<dbReference type="Pfam" id="PF01408">
    <property type="entry name" value="GFO_IDH_MocA"/>
    <property type="match status" value="1"/>
</dbReference>
<evidence type="ECO:0000313" key="6">
    <source>
        <dbReference type="Proteomes" id="UP001597032"/>
    </source>
</evidence>
<dbReference type="InterPro" id="IPR000683">
    <property type="entry name" value="Gfo/Idh/MocA-like_OxRdtase_N"/>
</dbReference>
<dbReference type="Proteomes" id="UP001597032">
    <property type="component" value="Unassembled WGS sequence"/>
</dbReference>
<sequence length="323" mass="36603">MNKIKWGIIGLGKIAHKFANDLLLLEDIELEAVASRDISKAASFSKKYYANKHYGSYLELIQDKNVEIIYIATPNNLHQSITVLALQHKKAVLCEKPFAINKTQVLSMIDASKENNTFLMEALWTRFMPAMVEIKKRIDTGEIGELKYINADFAFKAPLTIQRVHDKSLGGGSLLDIGIYPIFLSYFLLGNPIKIMASATYFDSGVDSQLAMIFNYKNAQALLFSSFNSNSKRVAKISGTLGEIIINNPWNETVCFTLTKDEKKQKFEYPKLGKGYTHEIIECNKCLNNGKIESNLWSHNHSIELISLLDLVRKEINLTYFED</sequence>
<evidence type="ECO:0000313" key="5">
    <source>
        <dbReference type="EMBL" id="MFD0761482.1"/>
    </source>
</evidence>
<evidence type="ECO:0000256" key="1">
    <source>
        <dbReference type="ARBA" id="ARBA00010928"/>
    </source>
</evidence>
<name>A0ABW2Z5T0_9FLAO</name>
<dbReference type="SUPFAM" id="SSF55347">
    <property type="entry name" value="Glyceraldehyde-3-phosphate dehydrogenase-like, C-terminal domain"/>
    <property type="match status" value="1"/>
</dbReference>
<dbReference type="SUPFAM" id="SSF51735">
    <property type="entry name" value="NAD(P)-binding Rossmann-fold domains"/>
    <property type="match status" value="1"/>
</dbReference>
<feature type="domain" description="Gfo/Idh/MocA-like oxidoreductase N-terminal" evidence="3">
    <location>
        <begin position="4"/>
        <end position="120"/>
    </location>
</feature>
<feature type="domain" description="GFO/IDH/MocA-like oxidoreductase" evidence="4">
    <location>
        <begin position="132"/>
        <end position="244"/>
    </location>
</feature>
<evidence type="ECO:0000259" key="4">
    <source>
        <dbReference type="Pfam" id="PF22725"/>
    </source>
</evidence>
<dbReference type="PANTHER" id="PTHR22604">
    <property type="entry name" value="OXIDOREDUCTASES"/>
    <property type="match status" value="1"/>
</dbReference>
<dbReference type="EMBL" id="JBHTIC010000006">
    <property type="protein sequence ID" value="MFD0761482.1"/>
    <property type="molecule type" value="Genomic_DNA"/>
</dbReference>